<keyword evidence="4" id="KW-1185">Reference proteome</keyword>
<dbReference type="RefSeq" id="WP_268755801.1">
    <property type="nucleotide sequence ID" value="NZ_CP113836.1"/>
</dbReference>
<feature type="compositionally biased region" description="Low complexity" evidence="1">
    <location>
        <begin position="33"/>
        <end position="48"/>
    </location>
</feature>
<evidence type="ECO:0000313" key="4">
    <source>
        <dbReference type="Proteomes" id="UP001163203"/>
    </source>
</evidence>
<dbReference type="PROSITE" id="PS51257">
    <property type="entry name" value="PROKAR_LIPOPROTEIN"/>
    <property type="match status" value="1"/>
</dbReference>
<keyword evidence="2" id="KW-0732">Signal</keyword>
<dbReference type="Pfam" id="PF12079">
    <property type="entry name" value="DUF3558"/>
    <property type="match status" value="1"/>
</dbReference>
<gene>
    <name evidence="3" type="ORF">ORV05_33065</name>
</gene>
<dbReference type="InterPro" id="IPR024520">
    <property type="entry name" value="DUF3558"/>
</dbReference>
<sequence>MSTARAIRFGAALAVIGLLAACSGNSRLGNTQSSAALPSSESSATATGAAGGVPRVSSPLPTQALVSDPCTAISSAQLNQLSVAGTGKQGKLQDGTPNCTWSSATSAINLIKIAPGSSNQGLAAVYANKGMSAYFEPTTIDGYPAVYADSRQNGDLRAKGACGLFIGVTDQVVVNVSTSLGEGQYHTNPCPIAARFGQAMIEHLKGAA</sequence>
<reference evidence="3" key="1">
    <citation type="submission" date="2022-11" db="EMBL/GenBank/DDBJ databases">
        <authorList>
            <person name="Mo P."/>
        </authorList>
    </citation>
    <scope>NUCLEOTIDE SEQUENCE</scope>
    <source>
        <strain evidence="3">HUAS 11-8</strain>
    </source>
</reference>
<dbReference type="Proteomes" id="UP001163203">
    <property type="component" value="Chromosome"/>
</dbReference>
<feature type="region of interest" description="Disordered" evidence="1">
    <location>
        <begin position="31"/>
        <end position="54"/>
    </location>
</feature>
<feature type="chain" id="PRO_5045858503" evidence="2">
    <location>
        <begin position="21"/>
        <end position="208"/>
    </location>
</feature>
<evidence type="ECO:0000256" key="1">
    <source>
        <dbReference type="SAM" id="MobiDB-lite"/>
    </source>
</evidence>
<proteinExistence type="predicted"/>
<accession>A0ABY7B340</accession>
<evidence type="ECO:0000256" key="2">
    <source>
        <dbReference type="SAM" id="SignalP"/>
    </source>
</evidence>
<protein>
    <submittedName>
        <fullName evidence="3">DUF3558 domain-containing protein</fullName>
    </submittedName>
</protein>
<organism evidence="3 4">
    <name type="scientific">Amycolatopsis cynarae</name>
    <dbReference type="NCBI Taxonomy" id="2995223"/>
    <lineage>
        <taxon>Bacteria</taxon>
        <taxon>Bacillati</taxon>
        <taxon>Actinomycetota</taxon>
        <taxon>Actinomycetes</taxon>
        <taxon>Pseudonocardiales</taxon>
        <taxon>Pseudonocardiaceae</taxon>
        <taxon>Amycolatopsis</taxon>
    </lineage>
</organism>
<dbReference type="EMBL" id="CP113836">
    <property type="protein sequence ID" value="WAL65653.1"/>
    <property type="molecule type" value="Genomic_DNA"/>
</dbReference>
<evidence type="ECO:0000313" key="3">
    <source>
        <dbReference type="EMBL" id="WAL65653.1"/>
    </source>
</evidence>
<feature type="signal peptide" evidence="2">
    <location>
        <begin position="1"/>
        <end position="20"/>
    </location>
</feature>
<name>A0ABY7B340_9PSEU</name>